<dbReference type="AlphaFoldDB" id="A0A098TM31"/>
<dbReference type="STRING" id="1497020.DO97_21130"/>
<gene>
    <name evidence="2" type="ORF">DO97_21130</name>
</gene>
<dbReference type="Gene3D" id="2.30.30.100">
    <property type="match status" value="1"/>
</dbReference>
<dbReference type="InterPro" id="IPR010920">
    <property type="entry name" value="LSM_dom_sf"/>
</dbReference>
<keyword evidence="3" id="KW-1185">Reference proteome</keyword>
<protein>
    <recommendedName>
        <fullName evidence="1">Hfq-related domain-containing protein</fullName>
    </recommendedName>
</protein>
<name>A0A098TM31_9CYAN</name>
<evidence type="ECO:0000259" key="1">
    <source>
        <dbReference type="Pfam" id="PF21979"/>
    </source>
</evidence>
<dbReference type="Proteomes" id="UP000030170">
    <property type="component" value="Unassembled WGS sequence"/>
</dbReference>
<evidence type="ECO:0000313" key="2">
    <source>
        <dbReference type="EMBL" id="KGF73321.1"/>
    </source>
</evidence>
<comment type="caution">
    <text evidence="2">The sequence shown here is derived from an EMBL/GenBank/DDBJ whole genome shotgun (WGS) entry which is preliminary data.</text>
</comment>
<dbReference type="Pfam" id="PF21979">
    <property type="entry name" value="Hfq_1"/>
    <property type="match status" value="1"/>
</dbReference>
<sequence length="73" mass="8415">MSLSVEAEAGLPSIRQILKLIRESKEVEVKLMTNDQLHGKMLWQDANCICLENSNDHQQTLIWRQAIAYVKPH</sequence>
<dbReference type="EMBL" id="JJML01000009">
    <property type="protein sequence ID" value="KGF73321.1"/>
    <property type="molecule type" value="Genomic_DNA"/>
</dbReference>
<dbReference type="OrthoDB" id="573534at2"/>
<evidence type="ECO:0000313" key="3">
    <source>
        <dbReference type="Proteomes" id="UP000030170"/>
    </source>
</evidence>
<dbReference type="RefSeq" id="WP_036531611.1">
    <property type="nucleotide sequence ID" value="NZ_JJML01000009.1"/>
</dbReference>
<reference evidence="2 3" key="1">
    <citation type="journal article" date="2014" name="Mol. Ecol.">
        <title>Evolution of Synechococcus.</title>
        <authorList>
            <person name="Dvorak P."/>
            <person name="Casamatta D."/>
            <person name="Hasler P."/>
            <person name="Poulickova A."/>
            <person name="Ondrej V."/>
            <person name="Sanges R."/>
        </authorList>
    </citation>
    <scope>NUCLEOTIDE SEQUENCE [LARGE SCALE GENOMIC DNA]</scope>
    <source>
        <strain evidence="2 3">CAUP A 1101</strain>
    </source>
</reference>
<dbReference type="InterPro" id="IPR053840">
    <property type="entry name" value="Hfq_1"/>
</dbReference>
<dbReference type="SUPFAM" id="SSF50182">
    <property type="entry name" value="Sm-like ribonucleoproteins"/>
    <property type="match status" value="1"/>
</dbReference>
<organism evidence="2 3">
    <name type="scientific">Neosynechococcus sphagnicola sy1</name>
    <dbReference type="NCBI Taxonomy" id="1497020"/>
    <lineage>
        <taxon>Bacteria</taxon>
        <taxon>Bacillati</taxon>
        <taxon>Cyanobacteriota</taxon>
        <taxon>Cyanophyceae</taxon>
        <taxon>Neosynechococcales</taxon>
        <taxon>Neosynechococcaceae</taxon>
        <taxon>Neosynechococcus</taxon>
    </lineage>
</organism>
<accession>A0A098TM31</accession>
<dbReference type="NCBIfam" id="NF047718">
    <property type="entry name" value="Hfq_rel_Cyano"/>
    <property type="match status" value="1"/>
</dbReference>
<feature type="domain" description="Hfq-related" evidence="1">
    <location>
        <begin position="11"/>
        <end position="72"/>
    </location>
</feature>
<proteinExistence type="predicted"/>